<dbReference type="EMBL" id="MU853355">
    <property type="protein sequence ID" value="KAK4109668.1"/>
    <property type="molecule type" value="Genomic_DNA"/>
</dbReference>
<keyword evidence="1" id="KW-0472">Membrane</keyword>
<evidence type="ECO:0000256" key="1">
    <source>
        <dbReference type="SAM" id="Phobius"/>
    </source>
</evidence>
<dbReference type="GeneID" id="89939977"/>
<evidence type="ECO:0000313" key="2">
    <source>
        <dbReference type="EMBL" id="KAK4109668.1"/>
    </source>
</evidence>
<dbReference type="RefSeq" id="XP_064667238.1">
    <property type="nucleotide sequence ID" value="XM_064815852.1"/>
</dbReference>
<name>A0AAN6QGE5_9PEZI</name>
<evidence type="ECO:0000313" key="3">
    <source>
        <dbReference type="Proteomes" id="UP001302812"/>
    </source>
</evidence>
<reference evidence="2" key="1">
    <citation type="journal article" date="2023" name="Mol. Phylogenet. Evol.">
        <title>Genome-scale phylogeny and comparative genomics of the fungal order Sordariales.</title>
        <authorList>
            <person name="Hensen N."/>
            <person name="Bonometti L."/>
            <person name="Westerberg I."/>
            <person name="Brannstrom I.O."/>
            <person name="Guillou S."/>
            <person name="Cros-Aarteil S."/>
            <person name="Calhoun S."/>
            <person name="Haridas S."/>
            <person name="Kuo A."/>
            <person name="Mondo S."/>
            <person name="Pangilinan J."/>
            <person name="Riley R."/>
            <person name="LaButti K."/>
            <person name="Andreopoulos B."/>
            <person name="Lipzen A."/>
            <person name="Chen C."/>
            <person name="Yan M."/>
            <person name="Daum C."/>
            <person name="Ng V."/>
            <person name="Clum A."/>
            <person name="Steindorff A."/>
            <person name="Ohm R.A."/>
            <person name="Martin F."/>
            <person name="Silar P."/>
            <person name="Natvig D.O."/>
            <person name="Lalanne C."/>
            <person name="Gautier V."/>
            <person name="Ament-Velasquez S.L."/>
            <person name="Kruys A."/>
            <person name="Hutchinson M.I."/>
            <person name="Powell A.J."/>
            <person name="Barry K."/>
            <person name="Miller A.N."/>
            <person name="Grigoriev I.V."/>
            <person name="Debuchy R."/>
            <person name="Gladieux P."/>
            <person name="Hiltunen Thoren M."/>
            <person name="Johannesson H."/>
        </authorList>
    </citation>
    <scope>NUCLEOTIDE SEQUENCE</scope>
    <source>
        <strain evidence="2">CBS 508.74</strain>
    </source>
</reference>
<sequence length="384" mass="42104">MKENPEEPTEPAEVRRPFLHRLAIPIGFLVGAGITAGSTYALVARVQHQIENASVDNDPAKWASAARKQAYDACYYGCIDCNDPSYAYNACQMTARAEVQGVLCDGTKMWNWAAKDRYPEQCLAAVGRILMGEQLERVKQSYRNQLGIIALTVLAGIVGGVLTYILWRRVTMSKVQREAARARNRNRPFSVLHPGTWGPQLRRGGGSGARNRTVRLNLKSLLTTVAAVFGAAKPAKGYACTGRAPAWNQYFVSANSSAPTISGVVHGWFSNCISNRVCSQVCSPRCNTNSNGITHCSQHCHTSCHTETYTDRQPKDYVDKVAPRVRDCGFSLVDALPTGVTAAERVGNPALERDLWVKISVSGFNVTRSDATDDRVWCLYRIGG</sequence>
<accession>A0AAN6QGE5</accession>
<reference evidence="2" key="2">
    <citation type="submission" date="2023-05" db="EMBL/GenBank/DDBJ databases">
        <authorList>
            <consortium name="Lawrence Berkeley National Laboratory"/>
            <person name="Steindorff A."/>
            <person name="Hensen N."/>
            <person name="Bonometti L."/>
            <person name="Westerberg I."/>
            <person name="Brannstrom I.O."/>
            <person name="Guillou S."/>
            <person name="Cros-Aarteil S."/>
            <person name="Calhoun S."/>
            <person name="Haridas S."/>
            <person name="Kuo A."/>
            <person name="Mondo S."/>
            <person name="Pangilinan J."/>
            <person name="Riley R."/>
            <person name="Labutti K."/>
            <person name="Andreopoulos B."/>
            <person name="Lipzen A."/>
            <person name="Chen C."/>
            <person name="Yanf M."/>
            <person name="Daum C."/>
            <person name="Ng V."/>
            <person name="Clum A."/>
            <person name="Ohm R."/>
            <person name="Martin F."/>
            <person name="Silar P."/>
            <person name="Natvig D."/>
            <person name="Lalanne C."/>
            <person name="Gautier V."/>
            <person name="Ament-Velasquez S.L."/>
            <person name="Kruys A."/>
            <person name="Hutchinson M.I."/>
            <person name="Powell A.J."/>
            <person name="Barry K."/>
            <person name="Miller A.N."/>
            <person name="Grigoriev I.V."/>
            <person name="Debuchy R."/>
            <person name="Gladieux P."/>
            <person name="Thoren M.H."/>
            <person name="Johannesson H."/>
        </authorList>
    </citation>
    <scope>NUCLEOTIDE SEQUENCE</scope>
    <source>
        <strain evidence="2">CBS 508.74</strain>
    </source>
</reference>
<keyword evidence="1" id="KW-1133">Transmembrane helix</keyword>
<feature type="transmembrane region" description="Helical" evidence="1">
    <location>
        <begin position="146"/>
        <end position="167"/>
    </location>
</feature>
<keyword evidence="1" id="KW-0812">Transmembrane</keyword>
<organism evidence="2 3">
    <name type="scientific">Canariomyces notabilis</name>
    <dbReference type="NCBI Taxonomy" id="2074819"/>
    <lineage>
        <taxon>Eukaryota</taxon>
        <taxon>Fungi</taxon>
        <taxon>Dikarya</taxon>
        <taxon>Ascomycota</taxon>
        <taxon>Pezizomycotina</taxon>
        <taxon>Sordariomycetes</taxon>
        <taxon>Sordariomycetidae</taxon>
        <taxon>Sordariales</taxon>
        <taxon>Chaetomiaceae</taxon>
        <taxon>Canariomyces</taxon>
    </lineage>
</organism>
<dbReference type="Proteomes" id="UP001302812">
    <property type="component" value="Unassembled WGS sequence"/>
</dbReference>
<proteinExistence type="predicted"/>
<protein>
    <submittedName>
        <fullName evidence="2">Uncharacterized protein</fullName>
    </submittedName>
</protein>
<gene>
    <name evidence="2" type="ORF">N656DRAFT_782909</name>
</gene>
<comment type="caution">
    <text evidence="2">The sequence shown here is derived from an EMBL/GenBank/DDBJ whole genome shotgun (WGS) entry which is preliminary data.</text>
</comment>
<feature type="transmembrane region" description="Helical" evidence="1">
    <location>
        <begin position="22"/>
        <end position="43"/>
    </location>
</feature>
<dbReference type="AlphaFoldDB" id="A0AAN6QGE5"/>
<keyword evidence="3" id="KW-1185">Reference proteome</keyword>